<evidence type="ECO:0000313" key="2">
    <source>
        <dbReference type="Proteomes" id="UP000637788"/>
    </source>
</evidence>
<proteinExistence type="predicted"/>
<protein>
    <submittedName>
        <fullName evidence="1">Uncharacterized protein</fullName>
    </submittedName>
</protein>
<evidence type="ECO:0000313" key="1">
    <source>
        <dbReference type="EMBL" id="GGK74693.1"/>
    </source>
</evidence>
<dbReference type="EMBL" id="BMPQ01000009">
    <property type="protein sequence ID" value="GGK74693.1"/>
    <property type="molecule type" value="Genomic_DNA"/>
</dbReference>
<sequence>MDDSAVTVSVRRRDGAVAEDLSWITVSVGLLESAAPWRTFHWYKGRSTFPARTGRRRHRNT</sequence>
<keyword evidence="2" id="KW-1185">Reference proteome</keyword>
<organism evidence="1 2">
    <name type="scientific">Streptomyces flaveus</name>
    <dbReference type="NCBI Taxonomy" id="66370"/>
    <lineage>
        <taxon>Bacteria</taxon>
        <taxon>Bacillati</taxon>
        <taxon>Actinomycetota</taxon>
        <taxon>Actinomycetes</taxon>
        <taxon>Kitasatosporales</taxon>
        <taxon>Streptomycetaceae</taxon>
        <taxon>Streptomyces</taxon>
        <taxon>Streptomyces aurantiacus group</taxon>
    </lineage>
</organism>
<reference evidence="1" key="2">
    <citation type="submission" date="2020-09" db="EMBL/GenBank/DDBJ databases">
        <authorList>
            <person name="Sun Q."/>
            <person name="Ohkuma M."/>
        </authorList>
    </citation>
    <scope>NUCLEOTIDE SEQUENCE</scope>
    <source>
        <strain evidence="1">JCM 3035</strain>
    </source>
</reference>
<comment type="caution">
    <text evidence="1">The sequence shown here is derived from an EMBL/GenBank/DDBJ whole genome shotgun (WGS) entry which is preliminary data.</text>
</comment>
<gene>
    <name evidence="1" type="ORF">GCM10010094_39580</name>
</gene>
<dbReference type="AlphaFoldDB" id="A0A917QWX2"/>
<accession>A0A917QWX2</accession>
<reference evidence="1" key="1">
    <citation type="journal article" date="2014" name="Int. J. Syst. Evol. Microbiol.">
        <title>Complete genome sequence of Corynebacterium casei LMG S-19264T (=DSM 44701T), isolated from a smear-ripened cheese.</title>
        <authorList>
            <consortium name="US DOE Joint Genome Institute (JGI-PGF)"/>
            <person name="Walter F."/>
            <person name="Albersmeier A."/>
            <person name="Kalinowski J."/>
            <person name="Ruckert C."/>
        </authorList>
    </citation>
    <scope>NUCLEOTIDE SEQUENCE</scope>
    <source>
        <strain evidence="1">JCM 3035</strain>
    </source>
</reference>
<name>A0A917QWX2_9ACTN</name>
<dbReference type="Proteomes" id="UP000637788">
    <property type="component" value="Unassembled WGS sequence"/>
</dbReference>